<dbReference type="Proteomes" id="UP001529510">
    <property type="component" value="Unassembled WGS sequence"/>
</dbReference>
<dbReference type="InterPro" id="IPR023213">
    <property type="entry name" value="CAT-like_dom_sf"/>
</dbReference>
<dbReference type="InterPro" id="IPR039551">
    <property type="entry name" value="Cho/carn_acyl_trans"/>
</dbReference>
<protein>
    <recommendedName>
        <fullName evidence="1">Choline/carnitine acyltransferase domain-containing protein</fullName>
    </recommendedName>
</protein>
<dbReference type="Pfam" id="PF00755">
    <property type="entry name" value="Carn_acyltransf"/>
    <property type="match status" value="1"/>
</dbReference>
<keyword evidence="3" id="KW-1185">Reference proteome</keyword>
<proteinExistence type="predicted"/>
<accession>A0ABD0PZF0</accession>
<feature type="domain" description="Choline/carnitine acyltransferase" evidence="1">
    <location>
        <begin position="7"/>
        <end position="45"/>
    </location>
</feature>
<name>A0ABD0PZF0_CIRMR</name>
<comment type="caution">
    <text evidence="2">The sequence shown here is derived from an EMBL/GenBank/DDBJ whole genome shotgun (WGS) entry which is preliminary data.</text>
</comment>
<dbReference type="Gene3D" id="3.30.559.10">
    <property type="entry name" value="Chloramphenicol acetyltransferase-like domain"/>
    <property type="match status" value="1"/>
</dbReference>
<dbReference type="SUPFAM" id="SSF52777">
    <property type="entry name" value="CoA-dependent acyltransferases"/>
    <property type="match status" value="1"/>
</dbReference>
<dbReference type="EMBL" id="JAMKFB020000012">
    <property type="protein sequence ID" value="KAL0178818.1"/>
    <property type="molecule type" value="Genomic_DNA"/>
</dbReference>
<feature type="non-terminal residue" evidence="2">
    <location>
        <position position="55"/>
    </location>
</feature>
<evidence type="ECO:0000313" key="2">
    <source>
        <dbReference type="EMBL" id="KAL0178818.1"/>
    </source>
</evidence>
<gene>
    <name evidence="2" type="ORF">M9458_024260</name>
</gene>
<evidence type="ECO:0000313" key="3">
    <source>
        <dbReference type="Proteomes" id="UP001529510"/>
    </source>
</evidence>
<feature type="non-terminal residue" evidence="2">
    <location>
        <position position="1"/>
    </location>
</feature>
<evidence type="ECO:0000259" key="1">
    <source>
        <dbReference type="Pfam" id="PF00755"/>
    </source>
</evidence>
<sequence length="55" mass="6152">VPTEEEMFCCYGPVVPDGYGACYNPRPAHVLESKETCSELFVKALDKGLQDMRNL</sequence>
<dbReference type="AlphaFoldDB" id="A0ABD0PZF0"/>
<organism evidence="2 3">
    <name type="scientific">Cirrhinus mrigala</name>
    <name type="common">Mrigala</name>
    <dbReference type="NCBI Taxonomy" id="683832"/>
    <lineage>
        <taxon>Eukaryota</taxon>
        <taxon>Metazoa</taxon>
        <taxon>Chordata</taxon>
        <taxon>Craniata</taxon>
        <taxon>Vertebrata</taxon>
        <taxon>Euteleostomi</taxon>
        <taxon>Actinopterygii</taxon>
        <taxon>Neopterygii</taxon>
        <taxon>Teleostei</taxon>
        <taxon>Ostariophysi</taxon>
        <taxon>Cypriniformes</taxon>
        <taxon>Cyprinidae</taxon>
        <taxon>Labeoninae</taxon>
        <taxon>Labeonini</taxon>
        <taxon>Cirrhinus</taxon>
    </lineage>
</organism>
<reference evidence="2 3" key="1">
    <citation type="submission" date="2024-05" db="EMBL/GenBank/DDBJ databases">
        <title>Genome sequencing and assembly of Indian major carp, Cirrhinus mrigala (Hamilton, 1822).</title>
        <authorList>
            <person name="Mohindra V."/>
            <person name="Chowdhury L.M."/>
            <person name="Lal K."/>
            <person name="Jena J.K."/>
        </authorList>
    </citation>
    <scope>NUCLEOTIDE SEQUENCE [LARGE SCALE GENOMIC DNA]</scope>
    <source>
        <strain evidence="2">CM1030</strain>
        <tissue evidence="2">Blood</tissue>
    </source>
</reference>